<evidence type="ECO:0000256" key="2">
    <source>
        <dbReference type="ARBA" id="ARBA00022801"/>
    </source>
</evidence>
<dbReference type="PANTHER" id="PTHR11070:SF67">
    <property type="entry name" value="DNA 3'-5' HELICASE"/>
    <property type="match status" value="1"/>
</dbReference>
<dbReference type="GO" id="GO:0005829">
    <property type="term" value="C:cytosol"/>
    <property type="evidence" value="ECO:0007669"/>
    <property type="project" value="TreeGrafter"/>
</dbReference>
<feature type="binding site" evidence="9">
    <location>
        <begin position="10"/>
        <end position="17"/>
    </location>
    <ligand>
        <name>ATP</name>
        <dbReference type="ChEBI" id="CHEBI:30616"/>
    </ligand>
</feature>
<dbReference type="PROSITE" id="PS51198">
    <property type="entry name" value="UVRD_HELICASE_ATP_BIND"/>
    <property type="match status" value="1"/>
</dbReference>
<evidence type="ECO:0000256" key="7">
    <source>
        <dbReference type="ARBA" id="ARBA00034808"/>
    </source>
</evidence>
<dbReference type="InterPro" id="IPR000212">
    <property type="entry name" value="DNA_helicase_UvrD/REP"/>
</dbReference>
<dbReference type="PANTHER" id="PTHR11070">
    <property type="entry name" value="UVRD / RECB / PCRA DNA HELICASE FAMILY MEMBER"/>
    <property type="match status" value="1"/>
</dbReference>
<evidence type="ECO:0000256" key="5">
    <source>
        <dbReference type="ARBA" id="ARBA00023235"/>
    </source>
</evidence>
<evidence type="ECO:0000256" key="1">
    <source>
        <dbReference type="ARBA" id="ARBA00022741"/>
    </source>
</evidence>
<dbReference type="RefSeq" id="WP_073295836.1">
    <property type="nucleotide sequence ID" value="NZ_FRAV01000034.1"/>
</dbReference>
<dbReference type="GO" id="GO:0043138">
    <property type="term" value="F:3'-5' DNA helicase activity"/>
    <property type="evidence" value="ECO:0007669"/>
    <property type="project" value="UniProtKB-EC"/>
</dbReference>
<keyword evidence="4 9" id="KW-0067">ATP-binding</keyword>
<name>A0A1M7G1V1_9FLAO</name>
<keyword evidence="2 9" id="KW-0378">Hydrolase</keyword>
<proteinExistence type="predicted"/>
<dbReference type="SUPFAM" id="SSF52540">
    <property type="entry name" value="P-loop containing nucleoside triphosphate hydrolases"/>
    <property type="match status" value="1"/>
</dbReference>
<evidence type="ECO:0000256" key="3">
    <source>
        <dbReference type="ARBA" id="ARBA00022806"/>
    </source>
</evidence>
<dbReference type="GO" id="GO:0005524">
    <property type="term" value="F:ATP binding"/>
    <property type="evidence" value="ECO:0007669"/>
    <property type="project" value="UniProtKB-UniRule"/>
</dbReference>
<keyword evidence="13" id="KW-1185">Reference proteome</keyword>
<keyword evidence="1 9" id="KW-0547">Nucleotide-binding</keyword>
<dbReference type="GO" id="GO:0003677">
    <property type="term" value="F:DNA binding"/>
    <property type="evidence" value="ECO:0007669"/>
    <property type="project" value="InterPro"/>
</dbReference>
<accession>A0A1M7G1V1</accession>
<feature type="domain" description="UvrD-like helicase ATP-binding" evidence="10">
    <location>
        <begin position="1"/>
        <end position="474"/>
    </location>
</feature>
<reference evidence="13" key="1">
    <citation type="submission" date="2016-11" db="EMBL/GenBank/DDBJ databases">
        <authorList>
            <person name="Varghese N."/>
            <person name="Submissions S."/>
        </authorList>
    </citation>
    <scope>NUCLEOTIDE SEQUENCE [LARGE SCALE GENOMIC DNA]</scope>
    <source>
        <strain evidence="13">DSM 26899</strain>
    </source>
</reference>
<dbReference type="GO" id="GO:0004527">
    <property type="term" value="F:exonuclease activity"/>
    <property type="evidence" value="ECO:0007669"/>
    <property type="project" value="UniProtKB-KW"/>
</dbReference>
<evidence type="ECO:0000313" key="13">
    <source>
        <dbReference type="Proteomes" id="UP000184364"/>
    </source>
</evidence>
<evidence type="ECO:0000259" key="10">
    <source>
        <dbReference type="PROSITE" id="PS51198"/>
    </source>
</evidence>
<dbReference type="AlphaFoldDB" id="A0A1M7G1V1"/>
<keyword evidence="5" id="KW-0413">Isomerase</keyword>
<evidence type="ECO:0000256" key="9">
    <source>
        <dbReference type="PROSITE-ProRule" id="PRU00560"/>
    </source>
</evidence>
<dbReference type="InterPro" id="IPR014016">
    <property type="entry name" value="UvrD-like_ATP-bd"/>
</dbReference>
<gene>
    <name evidence="12" type="ORF">SAMN05444267_103429</name>
</gene>
<evidence type="ECO:0000259" key="11">
    <source>
        <dbReference type="PROSITE" id="PS51217"/>
    </source>
</evidence>
<dbReference type="Proteomes" id="UP000184364">
    <property type="component" value="Unassembled WGS sequence"/>
</dbReference>
<dbReference type="Gene3D" id="3.40.50.300">
    <property type="entry name" value="P-loop containing nucleotide triphosphate hydrolases"/>
    <property type="match status" value="4"/>
</dbReference>
<dbReference type="EMBL" id="FRAV01000034">
    <property type="protein sequence ID" value="SHM10230.1"/>
    <property type="molecule type" value="Genomic_DNA"/>
</dbReference>
<dbReference type="GO" id="GO:0016887">
    <property type="term" value="F:ATP hydrolysis activity"/>
    <property type="evidence" value="ECO:0007669"/>
    <property type="project" value="RHEA"/>
</dbReference>
<evidence type="ECO:0000256" key="6">
    <source>
        <dbReference type="ARBA" id="ARBA00034617"/>
    </source>
</evidence>
<dbReference type="EC" id="5.6.2.4" evidence="7"/>
<dbReference type="STRING" id="1302687.SAMN05444267_103429"/>
<evidence type="ECO:0000313" key="12">
    <source>
        <dbReference type="EMBL" id="SHM10230.1"/>
    </source>
</evidence>
<feature type="domain" description="UvrD-like helicase C-terminal" evidence="11">
    <location>
        <begin position="475"/>
        <end position="750"/>
    </location>
</feature>
<organism evidence="12 13">
    <name type="scientific">Chryseobacterium polytrichastri</name>
    <dbReference type="NCBI Taxonomy" id="1302687"/>
    <lineage>
        <taxon>Bacteria</taxon>
        <taxon>Pseudomonadati</taxon>
        <taxon>Bacteroidota</taxon>
        <taxon>Flavobacteriia</taxon>
        <taxon>Flavobacteriales</taxon>
        <taxon>Weeksellaceae</taxon>
        <taxon>Chryseobacterium group</taxon>
        <taxon>Chryseobacterium</taxon>
    </lineage>
</organism>
<keyword evidence="12" id="KW-0269">Exonuclease</keyword>
<dbReference type="GO" id="GO:0000725">
    <property type="term" value="P:recombinational repair"/>
    <property type="evidence" value="ECO:0007669"/>
    <property type="project" value="TreeGrafter"/>
</dbReference>
<sequence>MQNSYTVINASAGSGKTYALVQRLLMICLRYPNQQHAIRNILALTFTNKAANEMKERILSWLNNFAADTFAENADLKNIQTAFEQDGLRITIDELHVRSKKLLDYVLHNYSTLNIGTIDRFNARLVRSFSYELGLAKNFNLEIDAEPFLIEAVDKMLDQIGENESISNSFMDYVDYSLENNERINLNKNLYDSAKEFVKDIHYEQLKNNKSFDDTNYETIKNTIRKDITFNKKHSLELSTQSIELFKSRNIEIEDFAQGKNGIGGFFTKVLDFYNQKRPGFPFPTTQEESVLNNYRKGASAKSKSKESEIFEILEQLLENRMQLILLYIETQKKEKILSALLPLKVNKDIQDELKKIEDENDLVLLSKFNILINENLKNEPSAFIYEKVGSQFQHYFFDEFQDTSELQWQNFVPLRDHSVSTDNTSFTLVGDPKQSIYRFRGGESKLMLDIINKKEFSPKQAQLLVLKDNWRSAKNIVHFNNELYEYHSRNLQEEHKNIFGADAEQNAKSVHEGRVKVNLIDNLTNEDFYTDTSERMETNIQECLNNGFKFSDITILCRGNFDIFSYSQKLGNLKVTYRGEETNIKTISDKGLTLELSNTLQAVIEFLKWETNPKNKPNLIMMMYHLDKLGRITMPDFTLEMKEILDIETHEEILQFLHLKYALRLKQENFPRFNLYNFVEYYVNEFSIENKETDFLLNFLEMLFNFTQNAGASTKEFLKYWDEEASTYTIQASENIDAIQIMTIHKSKGLEFPIVFIPMMNKNRDSEFTNWFETSSDEALKSVNINQFSKNLEVYDQEIEKFNTQNSYKNLVDRLCLQYVATTRPVEQLFFYLQKANKTSNNLELLEFLQTKNVNESDEFDLYEVKPEMLKKYSKDKTSSFKTKNIENLKNINEKSTSIKIATPSKNYQVRNEKVRIGLFVHELLSKINTEKDIAKVLESYLLEGQITLEEKNDIQETLQEIVHTYSEFFDEKWEVINEQDIMISERGQSRIYRPDRILKSDEGYIIVDFKTGEETVKNDRQIERYKNVLEHLGKKVLRTQLIYL</sequence>
<evidence type="ECO:0000256" key="4">
    <source>
        <dbReference type="ARBA" id="ARBA00022840"/>
    </source>
</evidence>
<dbReference type="Pfam" id="PF00580">
    <property type="entry name" value="UvrD-helicase"/>
    <property type="match status" value="1"/>
</dbReference>
<comment type="catalytic activity">
    <reaction evidence="6">
        <text>Couples ATP hydrolysis with the unwinding of duplex DNA by translocating in the 3'-5' direction.</text>
        <dbReference type="EC" id="5.6.2.4"/>
    </reaction>
</comment>
<keyword evidence="3 9" id="KW-0347">Helicase</keyword>
<dbReference type="InterPro" id="IPR027417">
    <property type="entry name" value="P-loop_NTPase"/>
</dbReference>
<dbReference type="OrthoDB" id="9810135at2"/>
<dbReference type="InterPro" id="IPR014017">
    <property type="entry name" value="DNA_helicase_UvrD-like_C"/>
</dbReference>
<comment type="catalytic activity">
    <reaction evidence="8">
        <text>ATP + H2O = ADP + phosphate + H(+)</text>
        <dbReference type="Rhea" id="RHEA:13065"/>
        <dbReference type="ChEBI" id="CHEBI:15377"/>
        <dbReference type="ChEBI" id="CHEBI:15378"/>
        <dbReference type="ChEBI" id="CHEBI:30616"/>
        <dbReference type="ChEBI" id="CHEBI:43474"/>
        <dbReference type="ChEBI" id="CHEBI:456216"/>
        <dbReference type="EC" id="5.6.2.4"/>
    </reaction>
</comment>
<dbReference type="Pfam" id="PF13361">
    <property type="entry name" value="UvrD_C"/>
    <property type="match status" value="1"/>
</dbReference>
<keyword evidence="12" id="KW-0540">Nuclease</keyword>
<dbReference type="PROSITE" id="PS51217">
    <property type="entry name" value="UVRD_HELICASE_CTER"/>
    <property type="match status" value="1"/>
</dbReference>
<evidence type="ECO:0000256" key="8">
    <source>
        <dbReference type="ARBA" id="ARBA00048988"/>
    </source>
</evidence>
<protein>
    <recommendedName>
        <fullName evidence="7">DNA 3'-5' helicase</fullName>
        <ecNumber evidence="7">5.6.2.4</ecNumber>
    </recommendedName>
</protein>